<dbReference type="Pfam" id="PF10171">
    <property type="entry name" value="Tim29"/>
    <property type="match status" value="1"/>
</dbReference>
<dbReference type="Proteomes" id="UP001378592">
    <property type="component" value="Unassembled WGS sequence"/>
</dbReference>
<name>A0AAN9VDP2_9ORTH</name>
<evidence type="ECO:0000313" key="1">
    <source>
        <dbReference type="EMBL" id="KAK7794345.1"/>
    </source>
</evidence>
<dbReference type="InterPro" id="IPR019322">
    <property type="entry name" value="TIMM29"/>
</dbReference>
<dbReference type="PANTHER" id="PTHR21435:SF1">
    <property type="entry name" value="MITOCHONDRIAL IMPORT INNER MEMBRANE TRANSLOCASE SUBUNIT TIM29"/>
    <property type="match status" value="1"/>
</dbReference>
<evidence type="ECO:0008006" key="3">
    <source>
        <dbReference type="Google" id="ProtNLM"/>
    </source>
</evidence>
<dbReference type="EMBL" id="JAZDUA010000337">
    <property type="protein sequence ID" value="KAK7794345.1"/>
    <property type="molecule type" value="Genomic_DNA"/>
</dbReference>
<dbReference type="PANTHER" id="PTHR21435">
    <property type="entry name" value="MITOCHONDRIAL IMPORT INNER MEMBRANE TRANSLOCASE SUBUNIT TIM29"/>
    <property type="match status" value="1"/>
</dbReference>
<dbReference type="AlphaFoldDB" id="A0AAN9VDP2"/>
<reference evidence="1 2" key="1">
    <citation type="submission" date="2024-03" db="EMBL/GenBank/DDBJ databases">
        <title>The genome assembly and annotation of the cricket Gryllus longicercus Weissman &amp; Gray.</title>
        <authorList>
            <person name="Szrajer S."/>
            <person name="Gray D."/>
            <person name="Ylla G."/>
        </authorList>
    </citation>
    <scope>NUCLEOTIDE SEQUENCE [LARGE SCALE GENOMIC DNA]</scope>
    <source>
        <strain evidence="1">DAG 2021-001</strain>
        <tissue evidence="1">Whole body minus gut</tissue>
    </source>
</reference>
<proteinExistence type="predicted"/>
<comment type="caution">
    <text evidence="1">The sequence shown here is derived from an EMBL/GenBank/DDBJ whole genome shotgun (WGS) entry which is preliminary data.</text>
</comment>
<evidence type="ECO:0000313" key="2">
    <source>
        <dbReference type="Proteomes" id="UP001378592"/>
    </source>
</evidence>
<accession>A0AAN9VDP2</accession>
<protein>
    <recommendedName>
        <fullName evidence="3">Mitochondrial import inner membrane translocase subunit Tim29</fullName>
    </recommendedName>
</protein>
<dbReference type="GO" id="GO:0045039">
    <property type="term" value="P:protein insertion into mitochondrial inner membrane"/>
    <property type="evidence" value="ECO:0007669"/>
    <property type="project" value="TreeGrafter"/>
</dbReference>
<sequence length="206" mass="24036">MFRSLNLPLSRLQTTVKTNVLNLTNVFQRISEPIVKKCEGTVIERAGIFLKNVAIDYKEVFSETYDRAKKFPIKMSLYAGVMGIGAYCAAVNPDETSFRDQLLLNQQKIMMLADPIRNPLPLGKMKQIEIYYNQGRMRIFSFGIVSFMWVHDHDDRTALFEAKCEYLSPTLMSYPSRVVDIGFWGKWWLLSRYMEDYDINPEEFKN</sequence>
<gene>
    <name evidence="1" type="ORF">R5R35_011278</name>
</gene>
<keyword evidence="2" id="KW-1185">Reference proteome</keyword>
<organism evidence="1 2">
    <name type="scientific">Gryllus longicercus</name>
    <dbReference type="NCBI Taxonomy" id="2509291"/>
    <lineage>
        <taxon>Eukaryota</taxon>
        <taxon>Metazoa</taxon>
        <taxon>Ecdysozoa</taxon>
        <taxon>Arthropoda</taxon>
        <taxon>Hexapoda</taxon>
        <taxon>Insecta</taxon>
        <taxon>Pterygota</taxon>
        <taxon>Neoptera</taxon>
        <taxon>Polyneoptera</taxon>
        <taxon>Orthoptera</taxon>
        <taxon>Ensifera</taxon>
        <taxon>Gryllidea</taxon>
        <taxon>Grylloidea</taxon>
        <taxon>Gryllidae</taxon>
        <taxon>Gryllinae</taxon>
        <taxon>Gryllus</taxon>
    </lineage>
</organism>
<dbReference type="GO" id="GO:0042721">
    <property type="term" value="C:TIM22 mitochondrial import inner membrane insertion complex"/>
    <property type="evidence" value="ECO:0007669"/>
    <property type="project" value="InterPro"/>
</dbReference>